<evidence type="ECO:0000256" key="1">
    <source>
        <dbReference type="ARBA" id="ARBA00005234"/>
    </source>
</evidence>
<dbReference type="PANTHER" id="PTHR12606">
    <property type="entry name" value="SENTRIN/SUMO-SPECIFIC PROTEASE"/>
    <property type="match status" value="1"/>
</dbReference>
<dbReference type="SUPFAM" id="SSF54001">
    <property type="entry name" value="Cysteine proteinases"/>
    <property type="match status" value="1"/>
</dbReference>
<dbReference type="Pfam" id="PF02902">
    <property type="entry name" value="Peptidase_C48"/>
    <property type="match status" value="1"/>
</dbReference>
<dbReference type="EMBL" id="BT050582">
    <property type="protein sequence ID" value="ACJ23466.1"/>
    <property type="molecule type" value="mRNA"/>
</dbReference>
<dbReference type="FunFam" id="3.40.395.10:FF:000001">
    <property type="entry name" value="Sentrin-specific protease 1"/>
    <property type="match status" value="1"/>
</dbReference>
<dbReference type="GO" id="GO:0006508">
    <property type="term" value="P:proteolysis"/>
    <property type="evidence" value="ECO:0007669"/>
    <property type="project" value="UniProtKB-KW"/>
</dbReference>
<dbReference type="PROSITE" id="PS50600">
    <property type="entry name" value="ULP_PROTEASE"/>
    <property type="match status" value="1"/>
</dbReference>
<feature type="non-terminal residue" evidence="6">
    <location>
        <position position="1"/>
    </location>
</feature>
<dbReference type="MEROPS" id="C48.024"/>
<gene>
    <name evidence="6" type="primary">CG32110-RA</name>
</gene>
<evidence type="ECO:0000256" key="4">
    <source>
        <dbReference type="ARBA" id="ARBA00022807"/>
    </source>
</evidence>
<dbReference type="HOGENOM" id="CLU_024324_4_1_1"/>
<dbReference type="GO" id="GO:0060255">
    <property type="term" value="P:regulation of macromolecule metabolic process"/>
    <property type="evidence" value="ECO:0007669"/>
    <property type="project" value="UniProtKB-ARBA"/>
</dbReference>
<keyword evidence="3" id="KW-0378">Hydrolase</keyword>
<evidence type="ECO:0000259" key="5">
    <source>
        <dbReference type="PROSITE" id="PS50600"/>
    </source>
</evidence>
<dbReference type="GO" id="GO:0008234">
    <property type="term" value="F:cysteine-type peptidase activity"/>
    <property type="evidence" value="ECO:0007669"/>
    <property type="project" value="UniProtKB-KW"/>
</dbReference>
<organism evidence="6">
    <name type="scientific">Drosophila melanogaster</name>
    <name type="common">Fruit fly</name>
    <dbReference type="NCBI Taxonomy" id="7227"/>
    <lineage>
        <taxon>Eukaryota</taxon>
        <taxon>Metazoa</taxon>
        <taxon>Ecdysozoa</taxon>
        <taxon>Arthropoda</taxon>
        <taxon>Hexapoda</taxon>
        <taxon>Insecta</taxon>
        <taxon>Pterygota</taxon>
        <taxon>Neoptera</taxon>
        <taxon>Endopterygota</taxon>
        <taxon>Diptera</taxon>
        <taxon>Brachycera</taxon>
        <taxon>Muscomorpha</taxon>
        <taxon>Ephydroidea</taxon>
        <taxon>Drosophilidae</taxon>
        <taxon>Drosophila</taxon>
        <taxon>Sophophora</taxon>
    </lineage>
</organism>
<proteinExistence type="evidence at transcript level"/>
<reference evidence="6" key="1">
    <citation type="submission" date="2008-11" db="EMBL/GenBank/DDBJ databases">
        <authorList>
            <person name="Carlson J."/>
            <person name="Booth B."/>
            <person name="Frise E."/>
            <person name="Park S."/>
            <person name="Wan K."/>
            <person name="Yu C."/>
            <person name="Celniker S."/>
        </authorList>
    </citation>
    <scope>NUCLEOTIDE SEQUENCE</scope>
</reference>
<protein>
    <submittedName>
        <fullName evidence="6">FI08268p</fullName>
    </submittedName>
</protein>
<dbReference type="PANTHER" id="PTHR12606:SF141">
    <property type="entry name" value="GH15225P-RELATED"/>
    <property type="match status" value="1"/>
</dbReference>
<feature type="domain" description="Ubiquitin-like protease family profile" evidence="5">
    <location>
        <begin position="231"/>
        <end position="396"/>
    </location>
</feature>
<dbReference type="InterPro" id="IPR003653">
    <property type="entry name" value="Peptidase_C48_C"/>
</dbReference>
<keyword evidence="4" id="KW-0788">Thiol protease</keyword>
<dbReference type="AlphaFoldDB" id="B6IDZ2"/>
<comment type="similarity">
    <text evidence="1">Belongs to the peptidase C48 family.</text>
</comment>
<evidence type="ECO:0000256" key="3">
    <source>
        <dbReference type="ARBA" id="ARBA00022801"/>
    </source>
</evidence>
<accession>B6IDZ2</accession>
<dbReference type="VEuPathDB" id="VectorBase:FBgn0052110"/>
<dbReference type="ExpressionAtlas" id="B6IDZ2">
    <property type="expression patterns" value="baseline and differential"/>
</dbReference>
<dbReference type="GO" id="GO:0080090">
    <property type="term" value="P:regulation of primary metabolic process"/>
    <property type="evidence" value="ECO:0007669"/>
    <property type="project" value="UniProtKB-ARBA"/>
</dbReference>
<keyword evidence="2" id="KW-0645">Protease</keyword>
<evidence type="ECO:0000256" key="2">
    <source>
        <dbReference type="ARBA" id="ARBA00022670"/>
    </source>
</evidence>
<dbReference type="OrthoDB" id="1939479at2759"/>
<dbReference type="InterPro" id="IPR038765">
    <property type="entry name" value="Papain-like_cys_pep_sf"/>
</dbReference>
<sequence>RTNIIQFSQHPTIISSMLAFEKEIVEKSRYFDLITKECQDYPMAKTMPVLKQPENFQEQEEDVVMAVQEKLKFFRKLTSNGPAVPTPLKVVEKEDIGHKEIPKVVKKVDRKTKLLQAIPAVFKHSHNRRFRRSLFLRSNYIEQFRRWTDQKNKLNRKRLNEAHQLCLKAKHERIACEIDRYKKLILKQSVHVIEDIRISSELIPLTKEHHDRLMELSKYPLQQVIVAKFNLDICGSDIKILTSGGWLNDKIINFYMNLLVERSEKRPGTVPSVYAMSTFFVPRLLQSGFDGVKRWTRKVDLFSMDLILVPVHQMLVHWCLVIIDLPAKTMLYYNSRGRGDPNLMRALVKYLQMESEDKLGLCLDTSEFRIEDAQNVPQQDNMNDCGVFVCMFAEYLTRDAPITFSKKDMKYFRTKMVLELTGDQLWK</sequence>
<name>B6IDZ2_DROME</name>
<dbReference type="Gene3D" id="3.40.395.10">
    <property type="entry name" value="Adenoviral Proteinase, Chain A"/>
    <property type="match status" value="1"/>
</dbReference>
<dbReference type="Bgee" id="FBgn0052110">
    <property type="expression patterns" value="Expressed in spermatocyte in testis and 24 other cell types or tissues"/>
</dbReference>
<evidence type="ECO:0000313" key="6">
    <source>
        <dbReference type="EMBL" id="ACJ23466.1"/>
    </source>
</evidence>